<dbReference type="AlphaFoldDB" id="A0A936TE13"/>
<sequence length="309" mass="33657">MSERALVQLATRQHGLVTTQQAGQLGFDRGAVTSAVAKGRWRRAGIGVLALGATPATLHQRTLAAVLSIGEAWASHSTAARVWGWEVRHARVEVIVPGGRKVERRNVRVHRSTRLDPEDVAIVGGIPVTSPARTLIDLSGRITVDELATCLDTALRRRQATIDAINAMITATQATYGRRPRVLSNLMELRRGAGPTESPLEARILRVLAQAGVPLPTCQHRITVGVKEYRLDMAWVDARVFSEADGFEHHESRRAFDADRHRTNHLAAAGWTGVHLTSAFSDDEIVEAVRNVLALAARPGRSQEGTATR</sequence>
<evidence type="ECO:0000259" key="1">
    <source>
        <dbReference type="Pfam" id="PF04480"/>
    </source>
</evidence>
<organism evidence="4 5">
    <name type="scientific">Candidatus Neomicrothrix subdominans</name>
    <dbReference type="NCBI Taxonomy" id="2954438"/>
    <lineage>
        <taxon>Bacteria</taxon>
        <taxon>Bacillati</taxon>
        <taxon>Actinomycetota</taxon>
        <taxon>Acidimicrobiia</taxon>
        <taxon>Acidimicrobiales</taxon>
        <taxon>Microthrixaceae</taxon>
        <taxon>Candidatus Neomicrothrix</taxon>
    </lineage>
</organism>
<proteinExistence type="predicted"/>
<dbReference type="InterPro" id="IPR011335">
    <property type="entry name" value="Restrct_endonuc-II-like"/>
</dbReference>
<feature type="domain" description="DUF559" evidence="1">
    <location>
        <begin position="222"/>
        <end position="293"/>
    </location>
</feature>
<dbReference type="InterPro" id="IPR025159">
    <property type="entry name" value="AbiEi_N"/>
</dbReference>
<dbReference type="Pfam" id="PF09407">
    <property type="entry name" value="AbiEi_1"/>
    <property type="match status" value="1"/>
</dbReference>
<dbReference type="InterPro" id="IPR007569">
    <property type="entry name" value="DUF559"/>
</dbReference>
<evidence type="ECO:0000259" key="2">
    <source>
        <dbReference type="Pfam" id="PF09407"/>
    </source>
</evidence>
<name>A0A936TE13_9ACTN</name>
<comment type="caution">
    <text evidence="4">The sequence shown here is derived from an EMBL/GenBank/DDBJ whole genome shotgun (WGS) entry which is preliminary data.</text>
</comment>
<evidence type="ECO:0000259" key="3">
    <source>
        <dbReference type="Pfam" id="PF13338"/>
    </source>
</evidence>
<feature type="domain" description="AbiEi antitoxin N-terminal" evidence="3">
    <location>
        <begin position="5"/>
        <end position="51"/>
    </location>
</feature>
<dbReference type="InterPro" id="IPR018547">
    <property type="entry name" value="AbiEi_C"/>
</dbReference>
<gene>
    <name evidence="4" type="ORF">IPN02_14065</name>
</gene>
<reference evidence="4 5" key="1">
    <citation type="submission" date="2020-10" db="EMBL/GenBank/DDBJ databases">
        <title>Connecting structure to function with the recovery of over 1000 high-quality activated sludge metagenome-assembled genomes encoding full-length rRNA genes using long-read sequencing.</title>
        <authorList>
            <person name="Singleton C.M."/>
            <person name="Petriglieri F."/>
            <person name="Kristensen J.M."/>
            <person name="Kirkegaard R.H."/>
            <person name="Michaelsen T.Y."/>
            <person name="Andersen M.H."/>
            <person name="Karst S.M."/>
            <person name="Dueholm M.S."/>
            <person name="Nielsen P.H."/>
            <person name="Albertsen M."/>
        </authorList>
    </citation>
    <scope>NUCLEOTIDE SEQUENCE [LARGE SCALE GENOMIC DNA]</scope>
    <source>
        <strain evidence="4">Lyne_18-Q3-R50-59_MAXAC.006</strain>
    </source>
</reference>
<dbReference type="Pfam" id="PF13338">
    <property type="entry name" value="AbiEi_4"/>
    <property type="match status" value="1"/>
</dbReference>
<dbReference type="Proteomes" id="UP000727993">
    <property type="component" value="Unassembled WGS sequence"/>
</dbReference>
<accession>A0A936TE13</accession>
<feature type="domain" description="AbiEi antitoxin C-terminal" evidence="2">
    <location>
        <begin position="73"/>
        <end position="173"/>
    </location>
</feature>
<protein>
    <submittedName>
        <fullName evidence="4">Type IV toxin-antitoxin system AbiEi family antitoxin domain-containing protein</fullName>
    </submittedName>
</protein>
<evidence type="ECO:0000313" key="4">
    <source>
        <dbReference type="EMBL" id="MBK9297928.1"/>
    </source>
</evidence>
<dbReference type="SUPFAM" id="SSF52980">
    <property type="entry name" value="Restriction endonuclease-like"/>
    <property type="match status" value="1"/>
</dbReference>
<dbReference type="Gene3D" id="3.40.960.10">
    <property type="entry name" value="VSR Endonuclease"/>
    <property type="match status" value="1"/>
</dbReference>
<evidence type="ECO:0000313" key="5">
    <source>
        <dbReference type="Proteomes" id="UP000727993"/>
    </source>
</evidence>
<dbReference type="Pfam" id="PF04480">
    <property type="entry name" value="DUF559"/>
    <property type="match status" value="1"/>
</dbReference>
<dbReference type="EMBL" id="JADJZA010000007">
    <property type="protein sequence ID" value="MBK9297928.1"/>
    <property type="molecule type" value="Genomic_DNA"/>
</dbReference>